<dbReference type="Proteomes" id="UP000093069">
    <property type="component" value="Chromosome I"/>
</dbReference>
<dbReference type="EMBL" id="CP015193">
    <property type="protein sequence ID" value="ASJ16985.1"/>
    <property type="molecule type" value="Genomic_DNA"/>
</dbReference>
<dbReference type="KEGG" id="tch:CHITON_1689"/>
<dbReference type="Gene3D" id="3.10.490.10">
    <property type="entry name" value="Gamma-glutamyl cyclotransferase-like"/>
    <property type="match status" value="1"/>
</dbReference>
<evidence type="ECO:0000313" key="3">
    <source>
        <dbReference type="EMBL" id="CUX78468.1"/>
    </source>
</evidence>
<evidence type="ECO:0000313" key="5">
    <source>
        <dbReference type="Proteomes" id="UP000250189"/>
    </source>
</evidence>
<organism evidence="3 4">
    <name type="scientific">Thermococcus chitonophagus</name>
    <dbReference type="NCBI Taxonomy" id="54262"/>
    <lineage>
        <taxon>Archaea</taxon>
        <taxon>Methanobacteriati</taxon>
        <taxon>Methanobacteriota</taxon>
        <taxon>Thermococci</taxon>
        <taxon>Thermococcales</taxon>
        <taxon>Thermococcaceae</taxon>
        <taxon>Thermococcus</taxon>
    </lineage>
</organism>
<dbReference type="AlphaFoldDB" id="A0A161K9L9"/>
<dbReference type="InterPro" id="IPR009288">
    <property type="entry name" value="AIG2-like_dom"/>
</dbReference>
<dbReference type="RefSeq" id="WP_068578532.1">
    <property type="nucleotide sequence ID" value="NZ_CP015193.1"/>
</dbReference>
<dbReference type="SUPFAM" id="SSF110857">
    <property type="entry name" value="Gamma-glutamyl cyclotransferase-like"/>
    <property type="match status" value="1"/>
</dbReference>
<dbReference type="GeneID" id="33322473"/>
<dbReference type="Pfam" id="PF06094">
    <property type="entry name" value="GGACT"/>
    <property type="match status" value="1"/>
</dbReference>
<dbReference type="InterPro" id="IPR013024">
    <property type="entry name" value="GGCT-like"/>
</dbReference>
<dbReference type="GO" id="GO:0016740">
    <property type="term" value="F:transferase activity"/>
    <property type="evidence" value="ECO:0007669"/>
    <property type="project" value="UniProtKB-KW"/>
</dbReference>
<accession>A0A161K9L9</accession>
<dbReference type="InterPro" id="IPR036568">
    <property type="entry name" value="GGCT-like_sf"/>
</dbReference>
<dbReference type="STRING" id="54262.CHITON_1689"/>
<reference evidence="3" key="2">
    <citation type="submission" date="2016-01" db="EMBL/GenBank/DDBJ databases">
        <authorList>
            <person name="McClelland M."/>
            <person name="Jain A."/>
            <person name="Saraogi P."/>
            <person name="Mendelson R."/>
            <person name="Westerman R."/>
            <person name="SanMiguel P."/>
            <person name="Csonka L."/>
        </authorList>
    </citation>
    <scope>NUCLEOTIDE SEQUENCE</scope>
    <source>
        <strain evidence="3">1</strain>
    </source>
</reference>
<reference evidence="2 5" key="3">
    <citation type="submission" date="2016-04" db="EMBL/GenBank/DDBJ databases">
        <title>Complete genome sequence of Thermococcus chitonophagus type strain GC74.</title>
        <authorList>
            <person name="Oger P.M."/>
        </authorList>
    </citation>
    <scope>NUCLEOTIDE SEQUENCE [LARGE SCALE GENOMIC DNA]</scope>
    <source>
        <strain evidence="2 5">GC74</strain>
    </source>
</reference>
<sequence length="109" mass="12833">MPLIAVYGSLRRRKCLHDHYMKSATFLGKDWIEGFELWVGEWPYAVKGEGRIKVEVYEVCEETFEEINKMEVESGYIPTKVKTKFGIAVLWEYPRRRGRKIESGDINDQ</sequence>
<keyword evidence="2" id="KW-0808">Transferase</keyword>
<keyword evidence="5" id="KW-1185">Reference proteome</keyword>
<evidence type="ECO:0000313" key="2">
    <source>
        <dbReference type="EMBL" id="ASJ16985.1"/>
    </source>
</evidence>
<dbReference type="Proteomes" id="UP000250189">
    <property type="component" value="Chromosome"/>
</dbReference>
<reference evidence="4" key="1">
    <citation type="submission" date="2016-01" db="EMBL/GenBank/DDBJ databases">
        <authorList>
            <person name="Vorgias C.E."/>
        </authorList>
    </citation>
    <scope>NUCLEOTIDE SEQUENCE [LARGE SCALE GENOMIC DNA]</scope>
</reference>
<dbReference type="OrthoDB" id="100169at2157"/>
<proteinExistence type="predicted"/>
<dbReference type="CDD" id="cd06661">
    <property type="entry name" value="GGCT_like"/>
    <property type="match status" value="1"/>
</dbReference>
<evidence type="ECO:0000259" key="1">
    <source>
        <dbReference type="Pfam" id="PF06094"/>
    </source>
</evidence>
<evidence type="ECO:0000313" key="4">
    <source>
        <dbReference type="Proteomes" id="UP000093069"/>
    </source>
</evidence>
<gene>
    <name evidence="2" type="ORF">A3L04_07800</name>
    <name evidence="3" type="ORF">CHITON_1689</name>
</gene>
<feature type="domain" description="Gamma-glutamylcyclotransferase AIG2-like" evidence="1">
    <location>
        <begin position="5"/>
        <end position="105"/>
    </location>
</feature>
<protein>
    <submittedName>
        <fullName evidence="2">Gamma-glutamylcyclotransferase</fullName>
    </submittedName>
</protein>
<name>A0A161K9L9_9EURY</name>
<dbReference type="EMBL" id="LN999010">
    <property type="protein sequence ID" value="CUX78468.1"/>
    <property type="molecule type" value="Genomic_DNA"/>
</dbReference>